<evidence type="ECO:0000259" key="1">
    <source>
        <dbReference type="PROSITE" id="PS50181"/>
    </source>
</evidence>
<keyword evidence="3" id="KW-1185">Reference proteome</keyword>
<proteinExistence type="predicted"/>
<dbReference type="Gene3D" id="1.20.1280.50">
    <property type="match status" value="1"/>
</dbReference>
<comment type="caution">
    <text evidence="2">The sequence shown here is derived from an EMBL/GenBank/DDBJ whole genome shotgun (WGS) entry which is preliminary data.</text>
</comment>
<sequence length="424" mass="47701">MATPVHIPNEILVEIFSRLRCQELARVSLVSRRLHSVSQPLLYLEPELYDQEGYTPSLQAFLRTLLTPGSEPLTTHVRRLTISWKDRQIEPYDHEYPSFRAAASRFGLRYWPLSADTQVMILLHLLPRLECLLLLPPQNSIWFRNFVQLYGQLQPTMTIPIGLHALREFRCDFNSCVRPKTLVALLMLPNLRTIAIPVCGDIEVQLRGSSGIPYGTSAVTKLEFPYARMPNTALMRILQIPRALTHFSYRATVISGANISLINFEMALQPLKASLQTLVLDFSRLIPSRTRGTNEGGPTAGFLDWPALRSVSCSLIPLLGKGLAQDSPRRLADVLPTGIRTLRILADKYWSATEAAQELLVLLEQKVSFVPGLESVGLWEHGELVEERVRELCQTAGIQIFEGIEHYPCFFSGADNGRMVWGTG</sequence>
<reference evidence="2 3" key="1">
    <citation type="submission" date="2024-02" db="EMBL/GenBank/DDBJ databases">
        <title>Discinaceae phylogenomics.</title>
        <authorList>
            <person name="Dirks A.C."/>
            <person name="James T.Y."/>
        </authorList>
    </citation>
    <scope>NUCLEOTIDE SEQUENCE [LARGE SCALE GENOMIC DNA]</scope>
    <source>
        <strain evidence="2 3">ACD0624</strain>
    </source>
</reference>
<gene>
    <name evidence="2" type="ORF">Q9L58_007417</name>
</gene>
<dbReference type="PROSITE" id="PS50181">
    <property type="entry name" value="FBOX"/>
    <property type="match status" value="1"/>
</dbReference>
<dbReference type="SMART" id="SM00256">
    <property type="entry name" value="FBOX"/>
    <property type="match status" value="1"/>
</dbReference>
<dbReference type="Pfam" id="PF12937">
    <property type="entry name" value="F-box-like"/>
    <property type="match status" value="1"/>
</dbReference>
<dbReference type="Proteomes" id="UP001447188">
    <property type="component" value="Unassembled WGS sequence"/>
</dbReference>
<dbReference type="InterPro" id="IPR036047">
    <property type="entry name" value="F-box-like_dom_sf"/>
</dbReference>
<evidence type="ECO:0000313" key="2">
    <source>
        <dbReference type="EMBL" id="KAL0633694.1"/>
    </source>
</evidence>
<dbReference type="EMBL" id="JBBBZM010000117">
    <property type="protein sequence ID" value="KAL0633694.1"/>
    <property type="molecule type" value="Genomic_DNA"/>
</dbReference>
<protein>
    <recommendedName>
        <fullName evidence="1">F-box domain-containing protein</fullName>
    </recommendedName>
</protein>
<dbReference type="InterPro" id="IPR001810">
    <property type="entry name" value="F-box_dom"/>
</dbReference>
<dbReference type="SUPFAM" id="SSF81383">
    <property type="entry name" value="F-box domain"/>
    <property type="match status" value="1"/>
</dbReference>
<dbReference type="CDD" id="cd09917">
    <property type="entry name" value="F-box_SF"/>
    <property type="match status" value="1"/>
</dbReference>
<evidence type="ECO:0000313" key="3">
    <source>
        <dbReference type="Proteomes" id="UP001447188"/>
    </source>
</evidence>
<organism evidence="2 3">
    <name type="scientific">Discina gigas</name>
    <dbReference type="NCBI Taxonomy" id="1032678"/>
    <lineage>
        <taxon>Eukaryota</taxon>
        <taxon>Fungi</taxon>
        <taxon>Dikarya</taxon>
        <taxon>Ascomycota</taxon>
        <taxon>Pezizomycotina</taxon>
        <taxon>Pezizomycetes</taxon>
        <taxon>Pezizales</taxon>
        <taxon>Discinaceae</taxon>
        <taxon>Discina</taxon>
    </lineage>
</organism>
<feature type="domain" description="F-box" evidence="1">
    <location>
        <begin position="1"/>
        <end position="52"/>
    </location>
</feature>
<accession>A0ABR3GCM5</accession>
<name>A0ABR3GCM5_9PEZI</name>